<protein>
    <submittedName>
        <fullName evidence="6">Creatinine amidohydrolase</fullName>
    </submittedName>
</protein>
<dbReference type="PANTHER" id="PTHR35005:SF1">
    <property type="entry name" value="2-AMINO-5-FORMYLAMINO-6-RIBOSYLAMINOPYRIMIDIN-4(3H)-ONE 5'-MONOPHOSPHATE DEFORMYLASE"/>
    <property type="match status" value="1"/>
</dbReference>
<evidence type="ECO:0000256" key="2">
    <source>
        <dbReference type="ARBA" id="ARBA00022723"/>
    </source>
</evidence>
<dbReference type="Gene3D" id="3.40.50.10310">
    <property type="entry name" value="Creatininase"/>
    <property type="match status" value="1"/>
</dbReference>
<dbReference type="InterPro" id="IPR003785">
    <property type="entry name" value="Creatininase/forma_Hydrolase"/>
</dbReference>
<gene>
    <name evidence="6" type="ORF">SAMN05660349_00585</name>
</gene>
<dbReference type="AlphaFoldDB" id="A0A1T5ACF1"/>
<dbReference type="PANTHER" id="PTHR35005">
    <property type="entry name" value="3-DEHYDRO-SCYLLO-INOSOSE HYDROLASE"/>
    <property type="match status" value="1"/>
</dbReference>
<name>A0A1T5ACF1_9BACT</name>
<dbReference type="GO" id="GO:0009231">
    <property type="term" value="P:riboflavin biosynthetic process"/>
    <property type="evidence" value="ECO:0007669"/>
    <property type="project" value="TreeGrafter"/>
</dbReference>
<dbReference type="Pfam" id="PF02633">
    <property type="entry name" value="Creatininase"/>
    <property type="match status" value="1"/>
</dbReference>
<comment type="cofactor">
    <cofactor evidence="1">
        <name>Zn(2+)</name>
        <dbReference type="ChEBI" id="CHEBI:29105"/>
    </cofactor>
</comment>
<dbReference type="RefSeq" id="WP_079682307.1">
    <property type="nucleotide sequence ID" value="NZ_FUYQ01000003.1"/>
</dbReference>
<comment type="similarity">
    <text evidence="5">Belongs to the creatininase superfamily.</text>
</comment>
<keyword evidence="4" id="KW-0862">Zinc</keyword>
<evidence type="ECO:0000313" key="6">
    <source>
        <dbReference type="EMBL" id="SKB32586.1"/>
    </source>
</evidence>
<evidence type="ECO:0000313" key="7">
    <source>
        <dbReference type="Proteomes" id="UP000190852"/>
    </source>
</evidence>
<sequence length="252" mass="28109">MNKEIDLSVSCYGSVKDLSYDVAILPWGATEPHNYHLPYLTDCILSHRTSVDAAEKAFSESGVRCMVLPPVTYGSQNPGQRDYPFCLHARYETQRAILGDVVAALHLQGIRKLIIVNGHGGNSFKNMIRDLSVDFPDFLIAITNWYGIVPQEGYFENKDDHAGELETSVMMYYHPELVNLDEAGEGTSKPFALSSLNAQIAWLPRYWSKVSADTGIGDPRKSTPEKGERYAKAVIEKLALLFTEIGSKEVYL</sequence>
<dbReference type="InterPro" id="IPR024087">
    <property type="entry name" value="Creatininase-like_sf"/>
</dbReference>
<evidence type="ECO:0000256" key="1">
    <source>
        <dbReference type="ARBA" id="ARBA00001947"/>
    </source>
</evidence>
<dbReference type="SUPFAM" id="SSF102215">
    <property type="entry name" value="Creatininase"/>
    <property type="match status" value="1"/>
</dbReference>
<evidence type="ECO:0000256" key="4">
    <source>
        <dbReference type="ARBA" id="ARBA00022833"/>
    </source>
</evidence>
<evidence type="ECO:0000256" key="3">
    <source>
        <dbReference type="ARBA" id="ARBA00022801"/>
    </source>
</evidence>
<proteinExistence type="inferred from homology"/>
<keyword evidence="3 6" id="KW-0378">Hydrolase</keyword>
<accession>A0A1T5ACF1</accession>
<organism evidence="6 7">
    <name type="scientific">Parabacteroides chartae</name>
    <dbReference type="NCBI Taxonomy" id="1037355"/>
    <lineage>
        <taxon>Bacteria</taxon>
        <taxon>Pseudomonadati</taxon>
        <taxon>Bacteroidota</taxon>
        <taxon>Bacteroidia</taxon>
        <taxon>Bacteroidales</taxon>
        <taxon>Tannerellaceae</taxon>
        <taxon>Parabacteroides</taxon>
    </lineage>
</organism>
<dbReference type="EMBL" id="FUYQ01000003">
    <property type="protein sequence ID" value="SKB32586.1"/>
    <property type="molecule type" value="Genomic_DNA"/>
</dbReference>
<evidence type="ECO:0000256" key="5">
    <source>
        <dbReference type="ARBA" id="ARBA00024029"/>
    </source>
</evidence>
<keyword evidence="2" id="KW-0479">Metal-binding</keyword>
<dbReference type="Proteomes" id="UP000190852">
    <property type="component" value="Unassembled WGS sequence"/>
</dbReference>
<dbReference type="GO" id="GO:0046872">
    <property type="term" value="F:metal ion binding"/>
    <property type="evidence" value="ECO:0007669"/>
    <property type="project" value="UniProtKB-KW"/>
</dbReference>
<keyword evidence="7" id="KW-1185">Reference proteome</keyword>
<reference evidence="7" key="1">
    <citation type="submission" date="2017-02" db="EMBL/GenBank/DDBJ databases">
        <authorList>
            <person name="Varghese N."/>
            <person name="Submissions S."/>
        </authorList>
    </citation>
    <scope>NUCLEOTIDE SEQUENCE [LARGE SCALE GENOMIC DNA]</scope>
    <source>
        <strain evidence="7">DSM 24967</strain>
    </source>
</reference>
<dbReference type="GO" id="GO:0016811">
    <property type="term" value="F:hydrolase activity, acting on carbon-nitrogen (but not peptide) bonds, in linear amides"/>
    <property type="evidence" value="ECO:0007669"/>
    <property type="project" value="TreeGrafter"/>
</dbReference>